<dbReference type="AlphaFoldDB" id="A0A0M0K6M3"/>
<comment type="caution">
    <text evidence="3">The sequence shown here is derived from an EMBL/GenBank/DDBJ whole genome shotgun (WGS) entry which is preliminary data.</text>
</comment>
<dbReference type="OrthoDB" id="125363at2759"/>
<feature type="region of interest" description="Disordered" evidence="1">
    <location>
        <begin position="1"/>
        <end position="21"/>
    </location>
</feature>
<dbReference type="Gene3D" id="2.60.40.10">
    <property type="entry name" value="Immunoglobulins"/>
    <property type="match status" value="2"/>
</dbReference>
<feature type="non-terminal residue" evidence="3">
    <location>
        <position position="639"/>
    </location>
</feature>
<dbReference type="GO" id="GO:0002116">
    <property type="term" value="C:semaphorin receptor complex"/>
    <property type="evidence" value="ECO:0007669"/>
    <property type="project" value="TreeGrafter"/>
</dbReference>
<feature type="compositionally biased region" description="Acidic residues" evidence="1">
    <location>
        <begin position="290"/>
        <end position="303"/>
    </location>
</feature>
<proteinExistence type="predicted"/>
<dbReference type="InterPro" id="IPR013783">
    <property type="entry name" value="Ig-like_fold"/>
</dbReference>
<dbReference type="GO" id="GO:0005886">
    <property type="term" value="C:plasma membrane"/>
    <property type="evidence" value="ECO:0007669"/>
    <property type="project" value="TreeGrafter"/>
</dbReference>
<feature type="compositionally biased region" description="Polar residues" evidence="1">
    <location>
        <begin position="270"/>
        <end position="287"/>
    </location>
</feature>
<feature type="compositionally biased region" description="Pro residues" evidence="1">
    <location>
        <begin position="1"/>
        <end position="20"/>
    </location>
</feature>
<feature type="region of interest" description="Disordered" evidence="1">
    <location>
        <begin position="268"/>
        <end position="304"/>
    </location>
</feature>
<dbReference type="PANTHER" id="PTHR22625:SF70">
    <property type="entry name" value="PLEXIN A, ISOFORM A"/>
    <property type="match status" value="1"/>
</dbReference>
<evidence type="ECO:0000313" key="3">
    <source>
        <dbReference type="EMBL" id="KOO34038.1"/>
    </source>
</evidence>
<feature type="domain" description="IPT/TIG" evidence="2">
    <location>
        <begin position="526"/>
        <end position="599"/>
    </location>
</feature>
<reference evidence="4" key="1">
    <citation type="journal article" date="2015" name="PLoS Genet.">
        <title>Genome Sequence and Transcriptome Analyses of Chrysochromulina tobin: Metabolic Tools for Enhanced Algal Fitness in the Prominent Order Prymnesiales (Haptophyceae).</title>
        <authorList>
            <person name="Hovde B.T."/>
            <person name="Deodato C.R."/>
            <person name="Hunsperger H.M."/>
            <person name="Ryken S.A."/>
            <person name="Yost W."/>
            <person name="Jha R.K."/>
            <person name="Patterson J."/>
            <person name="Monnat R.J. Jr."/>
            <person name="Barlow S.B."/>
            <person name="Starkenburg S.R."/>
            <person name="Cattolico R.A."/>
        </authorList>
    </citation>
    <scope>NUCLEOTIDE SEQUENCE</scope>
    <source>
        <strain evidence="4">CCMP291</strain>
    </source>
</reference>
<dbReference type="PANTHER" id="PTHR22625">
    <property type="entry name" value="PLEXIN"/>
    <property type="match status" value="1"/>
</dbReference>
<gene>
    <name evidence="3" type="ORF">Ctob_011413</name>
</gene>
<evidence type="ECO:0000256" key="1">
    <source>
        <dbReference type="SAM" id="MobiDB-lite"/>
    </source>
</evidence>
<keyword evidence="4" id="KW-1185">Reference proteome</keyword>
<dbReference type="Pfam" id="PF01833">
    <property type="entry name" value="TIG"/>
    <property type="match status" value="1"/>
</dbReference>
<dbReference type="InterPro" id="IPR002909">
    <property type="entry name" value="IPT_dom"/>
</dbReference>
<evidence type="ECO:0000313" key="4">
    <source>
        <dbReference type="Proteomes" id="UP000037460"/>
    </source>
</evidence>
<dbReference type="SUPFAM" id="SSF81296">
    <property type="entry name" value="E set domains"/>
    <property type="match status" value="1"/>
</dbReference>
<dbReference type="GO" id="GO:0030334">
    <property type="term" value="P:regulation of cell migration"/>
    <property type="evidence" value="ECO:0007669"/>
    <property type="project" value="TreeGrafter"/>
</dbReference>
<accession>A0A0M0K6M3</accession>
<dbReference type="GO" id="GO:0017154">
    <property type="term" value="F:semaphorin receptor activity"/>
    <property type="evidence" value="ECO:0007669"/>
    <property type="project" value="InterPro"/>
</dbReference>
<dbReference type="CDD" id="cd00102">
    <property type="entry name" value="IPT"/>
    <property type="match status" value="2"/>
</dbReference>
<protein>
    <recommendedName>
        <fullName evidence="2">IPT/TIG domain-containing protein</fullName>
    </recommendedName>
</protein>
<dbReference type="EMBL" id="JWZX01001343">
    <property type="protein sequence ID" value="KOO34038.1"/>
    <property type="molecule type" value="Genomic_DNA"/>
</dbReference>
<dbReference type="Proteomes" id="UP000037460">
    <property type="component" value="Unassembled WGS sequence"/>
</dbReference>
<evidence type="ECO:0000259" key="2">
    <source>
        <dbReference type="Pfam" id="PF01833"/>
    </source>
</evidence>
<name>A0A0M0K6M3_9EUKA</name>
<organism evidence="3 4">
    <name type="scientific">Chrysochromulina tobinii</name>
    <dbReference type="NCBI Taxonomy" id="1460289"/>
    <lineage>
        <taxon>Eukaryota</taxon>
        <taxon>Haptista</taxon>
        <taxon>Haptophyta</taxon>
        <taxon>Prymnesiophyceae</taxon>
        <taxon>Prymnesiales</taxon>
        <taxon>Chrysochromulinaceae</taxon>
        <taxon>Chrysochromulina</taxon>
    </lineage>
</organism>
<dbReference type="InterPro" id="IPR031148">
    <property type="entry name" value="Plexin"/>
</dbReference>
<sequence>MTPPEPPSTPPPPSAPPPAPSIVALVAADDDESEAAFADFDTLRVYFWPPTSAPTGLAGPDGRLDRRAVDALLIFSSTLLGDYWATWNSSTVLEITFGVVDPASAPTPGAFTVRCRAGNRITSAAAPSAECSSISPQLEGRWGYAVRPSPLRLTSFVAFDPDDGDEIAAFIAADPDDADAVCSDGDVYTLHFDRATDQPPASSRVEIDRLLAFSQAIGREYHGSLAVGPPGGVARAETATAALALAAATAAAAAAAASFEAGYEPESYDLESSSVPSDGHQIASSVPSEADYEPESYDLESPEDVGVGGGAALSALSGPTLYVPAVWNGSSRATCLAPAWPRRWWPPEASNGRLSSLALGFLPDGAEEAIWWPRSDGTLTTAPRWAHLDSQLSAVRPASGPRAAGTRVTILGRGLGVYADEVGSDFPSLCHLGGAPPTPVHAIDETRDELVCEMPACLGCSSRAGPGTAAAAAAADDDPPCCRWGAALPVAVALNGRDWVGGQPPVRFRYYDPPSVSALGALPVGSPLAGPSLGGTPVTVRGRGFQTVPNVALDARCRFGHVVVGVARVSDQEVLCVTPPHRSGTVSVAVAANGVDFVPSANGGGSTAPSTTPGAGFTFEYQCTGYPDGPTCVADPNCG</sequence>
<dbReference type="InterPro" id="IPR014756">
    <property type="entry name" value="Ig_E-set"/>
</dbReference>